<feature type="coiled-coil region" evidence="1">
    <location>
        <begin position="172"/>
        <end position="238"/>
    </location>
</feature>
<name>A0AAU9FP05_DROMD</name>
<protein>
    <submittedName>
        <fullName evidence="3">Protein regulator of cytokinesis 1-like</fullName>
    </submittedName>
</protein>
<dbReference type="Proteomes" id="UP001500889">
    <property type="component" value="Chromosome J"/>
</dbReference>
<dbReference type="PANTHER" id="PTHR19321">
    <property type="entry name" value="PROTEIN REGULATOR OF CYTOKINESIS 1 PRC1-RELATED"/>
    <property type="match status" value="1"/>
</dbReference>
<organism evidence="3 4">
    <name type="scientific">Drosophila madeirensis</name>
    <name type="common">Fruit fly</name>
    <dbReference type="NCBI Taxonomy" id="30013"/>
    <lineage>
        <taxon>Eukaryota</taxon>
        <taxon>Metazoa</taxon>
        <taxon>Ecdysozoa</taxon>
        <taxon>Arthropoda</taxon>
        <taxon>Hexapoda</taxon>
        <taxon>Insecta</taxon>
        <taxon>Pterygota</taxon>
        <taxon>Neoptera</taxon>
        <taxon>Endopterygota</taxon>
        <taxon>Diptera</taxon>
        <taxon>Brachycera</taxon>
        <taxon>Muscomorpha</taxon>
        <taxon>Ephydroidea</taxon>
        <taxon>Drosophilidae</taxon>
        <taxon>Drosophila</taxon>
        <taxon>Sophophora</taxon>
    </lineage>
</organism>
<keyword evidence="4" id="KW-1185">Reference proteome</keyword>
<dbReference type="AlphaFoldDB" id="A0AAU9FP05"/>
<accession>A0AAU9FP05</accession>
<gene>
    <name evidence="3" type="ORF">DMAD_06038</name>
</gene>
<proteinExistence type="predicted"/>
<feature type="region of interest" description="Disordered" evidence="2">
    <location>
        <begin position="540"/>
        <end position="580"/>
    </location>
</feature>
<reference evidence="3 4" key="1">
    <citation type="submission" date="2024-02" db="EMBL/GenBank/DDBJ databases">
        <title>A chromosome-level genome assembly of Drosophila madeirensis, a fruit fly species endemic to Madeira island.</title>
        <authorList>
            <person name="Tomihara K."/>
            <person name="Llopart A."/>
            <person name="Yamamoto D."/>
        </authorList>
    </citation>
    <scope>NUCLEOTIDE SEQUENCE [LARGE SCALE GENOMIC DNA]</scope>
    <source>
        <strain evidence="3 4">RF1</strain>
    </source>
</reference>
<dbReference type="GO" id="GO:1990023">
    <property type="term" value="C:mitotic spindle midzone"/>
    <property type="evidence" value="ECO:0007669"/>
    <property type="project" value="TreeGrafter"/>
</dbReference>
<dbReference type="GO" id="GO:0008017">
    <property type="term" value="F:microtubule binding"/>
    <property type="evidence" value="ECO:0007669"/>
    <property type="project" value="InterPro"/>
</dbReference>
<feature type="region of interest" description="Disordered" evidence="2">
    <location>
        <begin position="456"/>
        <end position="525"/>
    </location>
</feature>
<dbReference type="PANTHER" id="PTHR19321:SF41">
    <property type="entry name" value="FASCETTO-RELATED"/>
    <property type="match status" value="1"/>
</dbReference>
<dbReference type="Gene3D" id="1.20.58.1520">
    <property type="match status" value="1"/>
</dbReference>
<evidence type="ECO:0000313" key="3">
    <source>
        <dbReference type="EMBL" id="BFF97669.1"/>
    </source>
</evidence>
<dbReference type="GO" id="GO:0051256">
    <property type="term" value="P:mitotic spindle midzone assembly"/>
    <property type="evidence" value="ECO:0007669"/>
    <property type="project" value="TreeGrafter"/>
</dbReference>
<dbReference type="Pfam" id="PF03999">
    <property type="entry name" value="MAP65_ASE1"/>
    <property type="match status" value="1"/>
</dbReference>
<evidence type="ECO:0000256" key="1">
    <source>
        <dbReference type="SAM" id="Coils"/>
    </source>
</evidence>
<dbReference type="GO" id="GO:0005737">
    <property type="term" value="C:cytoplasm"/>
    <property type="evidence" value="ECO:0007669"/>
    <property type="project" value="TreeGrafter"/>
</dbReference>
<sequence length="580" mass="67534">MTEAAAIKEEILALTAQHVERLHATWCHMFHSQTCVKYLHRLKQHAEAFYSDLLEESEDKQALIKRDIAALQEEEVQLLGQLYGGDAVEERPENVPLIVWQLQLEHTVEQLREELPKRRAEVQELQLQQEALCGELGAQPLPLLLDPLPLPQELTAFRQHLEQLSSERVARTKVMQELRQSIEQQLQQLENDEAERRLLSEIKEDLTPETFERLRALQQRLAKQWQELREDIDATREKILGLWQRLEEADEARMQLVRDATEYTQSTRRVLQEELQRCQLLFHGKLKTIIQQLRVEINEWWDRTMKSRQERLRFASYYTDWYNEELLELHELQLEDLKLYYENHKEIFELFASRARLLTRLDELGAKSKDPTRFQNRGGQLLKEERERRDIACKLPKIELQITELVRVHEAKCFGPFLVEGENILELMGRERRHNSALKKTPCSTLRCQPTPATVQSKLGSQHAQTSLRMGTPKGANSTQQQRLLRAPGTHPKKKLQDSSKLVTNENENVPEDSFKQFTPSSRSSLLPVPRNILVQLDSSGNISKGKTDKGTVQQQPGGSKPLNLPTPRASRMWLKRPKD</sequence>
<evidence type="ECO:0000313" key="4">
    <source>
        <dbReference type="Proteomes" id="UP001500889"/>
    </source>
</evidence>
<feature type="compositionally biased region" description="Polar residues" evidence="2">
    <location>
        <begin position="540"/>
        <end position="558"/>
    </location>
</feature>
<evidence type="ECO:0000256" key="2">
    <source>
        <dbReference type="SAM" id="MobiDB-lite"/>
    </source>
</evidence>
<dbReference type="EMBL" id="AP029265">
    <property type="protein sequence ID" value="BFF97669.1"/>
    <property type="molecule type" value="Genomic_DNA"/>
</dbReference>
<feature type="compositionally biased region" description="Polar residues" evidence="2">
    <location>
        <begin position="499"/>
        <end position="508"/>
    </location>
</feature>
<dbReference type="InterPro" id="IPR007145">
    <property type="entry name" value="MAP65_Ase1_PRC1"/>
</dbReference>
<feature type="compositionally biased region" description="Polar residues" evidence="2">
    <location>
        <begin position="456"/>
        <end position="483"/>
    </location>
</feature>
<keyword evidence="1" id="KW-0175">Coiled coil</keyword>